<protein>
    <submittedName>
        <fullName evidence="2">Hypothetical conserved protein</fullName>
    </submittedName>
</protein>
<reference evidence="2" key="1">
    <citation type="journal article" date="2005" name="Environ. Microbiol.">
        <title>Genetic and functional properties of uncultivated thermophilic crenarchaeotes from a subsurface gold mine as revealed by analysis of genome fragments.</title>
        <authorList>
            <person name="Nunoura T."/>
            <person name="Hirayama H."/>
            <person name="Takami H."/>
            <person name="Oida H."/>
            <person name="Nishi S."/>
            <person name="Shimamura S."/>
            <person name="Suzuki Y."/>
            <person name="Inagaki F."/>
            <person name="Takai K."/>
            <person name="Nealson K.H."/>
            <person name="Horikoshi K."/>
        </authorList>
    </citation>
    <scope>NUCLEOTIDE SEQUENCE</scope>
</reference>
<reference evidence="2" key="2">
    <citation type="journal article" date="2012" name="PLoS ONE">
        <title>A Deeply Branching Thermophilic Bacterium with an Ancient Acetyl-CoA Pathway Dominates a Subsurface Ecosystem.</title>
        <authorList>
            <person name="Takami H."/>
            <person name="Noguchi H."/>
            <person name="Takaki Y."/>
            <person name="Uchiyama I."/>
            <person name="Toyoda A."/>
            <person name="Nishi S."/>
            <person name="Chee G.-J."/>
            <person name="Arai W."/>
            <person name="Nunoura T."/>
            <person name="Itoh T."/>
            <person name="Hattori M."/>
            <person name="Takai K."/>
        </authorList>
    </citation>
    <scope>NUCLEOTIDE SEQUENCE</scope>
</reference>
<dbReference type="InterPro" id="IPR002826">
    <property type="entry name" value="MptE-like"/>
</dbReference>
<evidence type="ECO:0000259" key="1">
    <source>
        <dbReference type="Pfam" id="PF01973"/>
    </source>
</evidence>
<name>H5SA51_9CHLR</name>
<dbReference type="EMBL" id="AP011646">
    <property type="protein sequence ID" value="BAL53037.1"/>
    <property type="molecule type" value="Genomic_DNA"/>
</dbReference>
<dbReference type="Pfam" id="PF01973">
    <property type="entry name" value="MptE-like"/>
    <property type="match status" value="1"/>
</dbReference>
<sequence length="249" mass="28759">MLLLPQVPGAYFHPWRRLSLQRLGALKDVHRGKRAFIIGNGPSLRQTDLSLLRNEFTFGLNRIYLLFPELGFTTTYLVSINDLVIEQCRDEIAALPIPKFLSWRSHRYFEGMHLSREALPTFLYTTYEKPTFARDARFRLWEGATVTYVALQLAFHMGFETVILIGVDHNFVTRGPANQTVVSEGDDPNHFDPRYFGKGFRWQLPDLETSEIAYRMARRAYEQAGRQVLDATIGGKLTVFPKVDYYALF</sequence>
<feature type="domain" description="6-hydroxymethylpterin diphosphokinase MptE-like" evidence="1">
    <location>
        <begin position="26"/>
        <end position="171"/>
    </location>
</feature>
<organism evidence="2">
    <name type="scientific">uncultured Chloroflexota bacterium</name>
    <dbReference type="NCBI Taxonomy" id="166587"/>
    <lineage>
        <taxon>Bacteria</taxon>
        <taxon>Bacillati</taxon>
        <taxon>Chloroflexota</taxon>
        <taxon>environmental samples</taxon>
    </lineage>
</organism>
<accession>H5SA51</accession>
<proteinExistence type="predicted"/>
<dbReference type="AlphaFoldDB" id="H5SA51"/>
<evidence type="ECO:0000313" key="2">
    <source>
        <dbReference type="EMBL" id="BAL53037.1"/>
    </source>
</evidence>
<gene>
    <name evidence="2" type="ORF">HGMM_F04B01C12</name>
</gene>
<dbReference type="Gene3D" id="3.90.1480.10">
    <property type="entry name" value="Alpha-2,3-sialyltransferase"/>
    <property type="match status" value="1"/>
</dbReference>